<dbReference type="InterPro" id="IPR036849">
    <property type="entry name" value="Enolase-like_C_sf"/>
</dbReference>
<dbReference type="GO" id="GO:0016836">
    <property type="term" value="F:hydro-lyase activity"/>
    <property type="evidence" value="ECO:0007669"/>
    <property type="project" value="TreeGrafter"/>
</dbReference>
<dbReference type="InterPro" id="IPR046945">
    <property type="entry name" value="RHMD-like"/>
</dbReference>
<dbReference type="Gene3D" id="3.30.390.10">
    <property type="entry name" value="Enolase-like, N-terminal domain"/>
    <property type="match status" value="1"/>
</dbReference>
<dbReference type="InterPro" id="IPR029017">
    <property type="entry name" value="Enolase-like_N"/>
</dbReference>
<dbReference type="SUPFAM" id="SSF54826">
    <property type="entry name" value="Enolase N-terminal domain-like"/>
    <property type="match status" value="1"/>
</dbReference>
<dbReference type="SMART" id="SM00922">
    <property type="entry name" value="MR_MLE"/>
    <property type="match status" value="1"/>
</dbReference>
<keyword evidence="6" id="KW-1185">Reference proteome</keyword>
<dbReference type="RefSeq" id="WP_282585108.1">
    <property type="nucleotide sequence ID" value="NZ_JAMOIM010000007.1"/>
</dbReference>
<name>A0AA41YUC3_9HYPH</name>
<evidence type="ECO:0000256" key="3">
    <source>
        <dbReference type="ARBA" id="ARBA00022842"/>
    </source>
</evidence>
<evidence type="ECO:0000256" key="1">
    <source>
        <dbReference type="ARBA" id="ARBA00001946"/>
    </source>
</evidence>
<dbReference type="CDD" id="cd03316">
    <property type="entry name" value="MR_like"/>
    <property type="match status" value="1"/>
</dbReference>
<dbReference type="SUPFAM" id="SSF51604">
    <property type="entry name" value="Enolase C-terminal domain-like"/>
    <property type="match status" value="1"/>
</dbReference>
<feature type="domain" description="Mandelate racemase/muconate lactonizing enzyme C-terminal" evidence="4">
    <location>
        <begin position="147"/>
        <end position="243"/>
    </location>
</feature>
<dbReference type="Gene3D" id="3.20.20.120">
    <property type="entry name" value="Enolase-like C-terminal domain"/>
    <property type="match status" value="1"/>
</dbReference>
<evidence type="ECO:0000313" key="5">
    <source>
        <dbReference type="EMBL" id="MCW6508736.1"/>
    </source>
</evidence>
<comment type="caution">
    <text evidence="5">The sequence shown here is derived from an EMBL/GenBank/DDBJ whole genome shotgun (WGS) entry which is preliminary data.</text>
</comment>
<dbReference type="GO" id="GO:0000287">
    <property type="term" value="F:magnesium ion binding"/>
    <property type="evidence" value="ECO:0007669"/>
    <property type="project" value="TreeGrafter"/>
</dbReference>
<dbReference type="PANTHER" id="PTHR13794">
    <property type="entry name" value="ENOLASE SUPERFAMILY, MANDELATE RACEMASE"/>
    <property type="match status" value="1"/>
</dbReference>
<reference evidence="5" key="1">
    <citation type="submission" date="2022-05" db="EMBL/GenBank/DDBJ databases">
        <authorList>
            <person name="Pankratov T."/>
        </authorList>
    </citation>
    <scope>NUCLEOTIDE SEQUENCE</scope>
    <source>
        <strain evidence="5">BP6-180914</strain>
    </source>
</reference>
<protein>
    <submittedName>
        <fullName evidence="5">Mandelate racemase/muconate lactonizing enzyme family protein</fullName>
    </submittedName>
</protein>
<evidence type="ECO:0000259" key="4">
    <source>
        <dbReference type="SMART" id="SM00922"/>
    </source>
</evidence>
<evidence type="ECO:0000313" key="6">
    <source>
        <dbReference type="Proteomes" id="UP001165667"/>
    </source>
</evidence>
<keyword evidence="2" id="KW-0479">Metal-binding</keyword>
<dbReference type="Pfam" id="PF02746">
    <property type="entry name" value="MR_MLE_N"/>
    <property type="match status" value="1"/>
</dbReference>
<dbReference type="GO" id="GO:0016052">
    <property type="term" value="P:carbohydrate catabolic process"/>
    <property type="evidence" value="ECO:0007669"/>
    <property type="project" value="TreeGrafter"/>
</dbReference>
<gene>
    <name evidence="5" type="ORF">M8523_11975</name>
</gene>
<organism evidence="5 6">
    <name type="scientific">Lichenifustis flavocetrariae</name>
    <dbReference type="NCBI Taxonomy" id="2949735"/>
    <lineage>
        <taxon>Bacteria</taxon>
        <taxon>Pseudomonadati</taxon>
        <taxon>Pseudomonadota</taxon>
        <taxon>Alphaproteobacteria</taxon>
        <taxon>Hyphomicrobiales</taxon>
        <taxon>Lichenihabitantaceae</taxon>
        <taxon>Lichenifustis</taxon>
    </lineage>
</organism>
<dbReference type="InterPro" id="IPR013342">
    <property type="entry name" value="Mandelate_racemase_C"/>
</dbReference>
<dbReference type="Proteomes" id="UP001165667">
    <property type="component" value="Unassembled WGS sequence"/>
</dbReference>
<dbReference type="SFLD" id="SFLDG00179">
    <property type="entry name" value="mandelate_racemase"/>
    <property type="match status" value="1"/>
</dbReference>
<dbReference type="SFLD" id="SFLDS00001">
    <property type="entry name" value="Enolase"/>
    <property type="match status" value="1"/>
</dbReference>
<dbReference type="InterPro" id="IPR029065">
    <property type="entry name" value="Enolase_C-like"/>
</dbReference>
<dbReference type="EMBL" id="JAMOIM010000007">
    <property type="protein sequence ID" value="MCW6508736.1"/>
    <property type="molecule type" value="Genomic_DNA"/>
</dbReference>
<dbReference type="Pfam" id="PF13378">
    <property type="entry name" value="MR_MLE_C"/>
    <property type="match status" value="1"/>
</dbReference>
<keyword evidence="3" id="KW-0460">Magnesium</keyword>
<dbReference type="PANTHER" id="PTHR13794:SF58">
    <property type="entry name" value="MITOCHONDRIAL ENOLASE SUPERFAMILY MEMBER 1"/>
    <property type="match status" value="1"/>
</dbReference>
<dbReference type="AlphaFoldDB" id="A0AA41YUC3"/>
<dbReference type="InterPro" id="IPR013341">
    <property type="entry name" value="Mandelate_racemase_N_dom"/>
</dbReference>
<sequence length="369" mass="39717">MAKIVHVEALMIDLVPQVKRVDAIQSFVSQETPIVRITDADGAVGTGYSYTIGTGGPSVMMLIEKTLAPALIGRDAGQIEGIWRDLLFLTHATTVGAITAIAQAAIDTALWDLKCRKASLPLHIMAGGAQEKIRLYSTEGGWLHLERGALVEDALRQKEAGFGGAKLKVGRPIHEDVARIGAVRDAVGPGFEIFTDANQAFAVDEAIRRARHYEPLDIGWLEEPLPADDIEGHARLARSTTIPVAVGESLYSALHFRDYLQRGACSVVQVDVGRIGGITPWLKVAHLAECFNVAVCPHFLMELHVALCAAVPNARWVEYIPQLDTLTTEGMTIRDGHAVPSAAPGLGIAWDWAAIEKQTVAGSRFAVTA</sequence>
<proteinExistence type="predicted"/>
<accession>A0AA41YUC3</accession>
<comment type="cofactor">
    <cofactor evidence="1">
        <name>Mg(2+)</name>
        <dbReference type="ChEBI" id="CHEBI:18420"/>
    </cofactor>
</comment>
<evidence type="ECO:0000256" key="2">
    <source>
        <dbReference type="ARBA" id="ARBA00022723"/>
    </source>
</evidence>